<dbReference type="InterPro" id="IPR006311">
    <property type="entry name" value="TAT_signal"/>
</dbReference>
<protein>
    <submittedName>
        <fullName evidence="5">Xylosidase/arabinosidase</fullName>
    </submittedName>
</protein>
<evidence type="ECO:0000313" key="5">
    <source>
        <dbReference type="EMBL" id="BDI33548.1"/>
    </source>
</evidence>
<dbReference type="Proteomes" id="UP000287394">
    <property type="component" value="Chromosome"/>
</dbReference>
<dbReference type="InterPro" id="IPR006710">
    <property type="entry name" value="Glyco_hydro_43"/>
</dbReference>
<evidence type="ECO:0000256" key="3">
    <source>
        <dbReference type="ARBA" id="ARBA00023295"/>
    </source>
</evidence>
<dbReference type="SUPFAM" id="SSF49899">
    <property type="entry name" value="Concanavalin A-like lectins/glucanases"/>
    <property type="match status" value="1"/>
</dbReference>
<gene>
    <name evidence="5" type="ORF">CCAX7_55990</name>
</gene>
<evidence type="ECO:0000256" key="2">
    <source>
        <dbReference type="ARBA" id="ARBA00022801"/>
    </source>
</evidence>
<dbReference type="PANTHER" id="PTHR42812">
    <property type="entry name" value="BETA-XYLOSIDASE"/>
    <property type="match status" value="1"/>
</dbReference>
<dbReference type="OrthoDB" id="9801455at2"/>
<reference evidence="5 6" key="1">
    <citation type="journal article" date="2019" name="Int. J. Syst. Evol. Microbiol.">
        <title>Capsulimonas corticalis gen. nov., sp. nov., an aerobic capsulated bacterium, of a novel bacterial order, Capsulimonadales ord. nov., of the class Armatimonadia of the phylum Armatimonadetes.</title>
        <authorList>
            <person name="Li J."/>
            <person name="Kudo C."/>
            <person name="Tonouchi A."/>
        </authorList>
    </citation>
    <scope>NUCLEOTIDE SEQUENCE [LARGE SCALE GENOMIC DNA]</scope>
    <source>
        <strain evidence="5 6">AX-7</strain>
    </source>
</reference>
<evidence type="ECO:0000256" key="4">
    <source>
        <dbReference type="RuleBase" id="RU361187"/>
    </source>
</evidence>
<keyword evidence="6" id="KW-1185">Reference proteome</keyword>
<evidence type="ECO:0000256" key="1">
    <source>
        <dbReference type="ARBA" id="ARBA00009865"/>
    </source>
</evidence>
<dbReference type="InterPro" id="IPR013320">
    <property type="entry name" value="ConA-like_dom_sf"/>
</dbReference>
<proteinExistence type="inferred from homology"/>
<evidence type="ECO:0000313" key="6">
    <source>
        <dbReference type="Proteomes" id="UP000287394"/>
    </source>
</evidence>
<dbReference type="Pfam" id="PF04616">
    <property type="entry name" value="Glyco_hydro_43"/>
    <property type="match status" value="1"/>
</dbReference>
<dbReference type="Gene3D" id="2.60.120.200">
    <property type="match status" value="1"/>
</dbReference>
<dbReference type="PANTHER" id="PTHR42812:SF2">
    <property type="entry name" value="XYLOSIDASE_ARABINOSIDASE"/>
    <property type="match status" value="1"/>
</dbReference>
<dbReference type="InterPro" id="IPR023296">
    <property type="entry name" value="Glyco_hydro_beta-prop_sf"/>
</dbReference>
<sequence>MNDVKLSRRALLQLAAGASTTMLASRLPAAWGRAPRERKAAQFQNPLFAGDYADPTILRVGEDFYFTNTCYRYAPGLVVWRSRDLVNWTPISKVLNHSYERAEVWAPDLVEHKGHYYIYFPMGGIFVVHAEHPSGPWSEPIELKVDDIDPGHVVGPDGTRYLYTAGGHMVELSADGLSAVGEKKQVYQGWQFPADWKTEGFWLESPKLTRRGDFYYLICAEGGTSGPPTSHMSVVARSRSPLGPWENSPHNPLIHTYSEDETWWSVGHGTLVDTPDGRWYFVYHGYRNGFKSLGRHTLLEPIEWTDDGWPRAPLGARRDQPMPAPMGVAQKPMIPLSDDFRAPTLQPTWGAWSEADMSRFQTGHGALTVRAKGDTPGHSSPLAVMARDVSYEVQVVASPKGGCGAALGLFYNPDHWLFAELGSGRLRAYGPKETLADRDWTARAAHLKIVNSRNRVEILASGDGRQWQSLVKDFDASGFNTNTLGGFQALRIALAASATDEARFTDFRYRAL</sequence>
<accession>A0A402D0R3</accession>
<dbReference type="EMBL" id="AP025739">
    <property type="protein sequence ID" value="BDI33548.1"/>
    <property type="molecule type" value="Genomic_DNA"/>
</dbReference>
<dbReference type="AlphaFoldDB" id="A0A402D0R3"/>
<dbReference type="GO" id="GO:0005975">
    <property type="term" value="P:carbohydrate metabolic process"/>
    <property type="evidence" value="ECO:0007669"/>
    <property type="project" value="InterPro"/>
</dbReference>
<name>A0A402D0R3_9BACT</name>
<keyword evidence="3 4" id="KW-0326">Glycosidase</keyword>
<comment type="similarity">
    <text evidence="1 4">Belongs to the glycosyl hydrolase 43 family.</text>
</comment>
<dbReference type="KEGG" id="ccot:CCAX7_55990"/>
<dbReference type="GO" id="GO:0004553">
    <property type="term" value="F:hydrolase activity, hydrolyzing O-glycosyl compounds"/>
    <property type="evidence" value="ECO:0007669"/>
    <property type="project" value="InterPro"/>
</dbReference>
<dbReference type="SUPFAM" id="SSF75005">
    <property type="entry name" value="Arabinanase/levansucrase/invertase"/>
    <property type="match status" value="1"/>
</dbReference>
<dbReference type="PROSITE" id="PS51318">
    <property type="entry name" value="TAT"/>
    <property type="match status" value="1"/>
</dbReference>
<dbReference type="CDD" id="cd09002">
    <property type="entry name" value="GH43_XYL-like"/>
    <property type="match status" value="1"/>
</dbReference>
<dbReference type="InterPro" id="IPR051795">
    <property type="entry name" value="Glycosyl_Hydrlase_43"/>
</dbReference>
<organism evidence="5 6">
    <name type="scientific">Capsulimonas corticalis</name>
    <dbReference type="NCBI Taxonomy" id="2219043"/>
    <lineage>
        <taxon>Bacteria</taxon>
        <taxon>Bacillati</taxon>
        <taxon>Armatimonadota</taxon>
        <taxon>Armatimonadia</taxon>
        <taxon>Capsulimonadales</taxon>
        <taxon>Capsulimonadaceae</taxon>
        <taxon>Capsulimonas</taxon>
    </lineage>
</organism>
<dbReference type="Gene3D" id="2.115.10.20">
    <property type="entry name" value="Glycosyl hydrolase domain, family 43"/>
    <property type="match status" value="1"/>
</dbReference>
<keyword evidence="2 4" id="KW-0378">Hydrolase</keyword>